<dbReference type="AlphaFoldDB" id="A0A915EK52"/>
<accession>A0A915EK52</accession>
<proteinExistence type="predicted"/>
<evidence type="ECO:0000313" key="1">
    <source>
        <dbReference type="Proteomes" id="UP000887574"/>
    </source>
</evidence>
<evidence type="ECO:0000313" key="2">
    <source>
        <dbReference type="WBParaSite" id="jg6804.3"/>
    </source>
</evidence>
<organism evidence="1 2">
    <name type="scientific">Ditylenchus dipsaci</name>
    <dbReference type="NCBI Taxonomy" id="166011"/>
    <lineage>
        <taxon>Eukaryota</taxon>
        <taxon>Metazoa</taxon>
        <taxon>Ecdysozoa</taxon>
        <taxon>Nematoda</taxon>
        <taxon>Chromadorea</taxon>
        <taxon>Rhabditida</taxon>
        <taxon>Tylenchina</taxon>
        <taxon>Tylenchomorpha</taxon>
        <taxon>Sphaerularioidea</taxon>
        <taxon>Anguinidae</taxon>
        <taxon>Anguininae</taxon>
        <taxon>Ditylenchus</taxon>
    </lineage>
</organism>
<name>A0A915EK52_9BILA</name>
<keyword evidence="1" id="KW-1185">Reference proteome</keyword>
<dbReference type="WBParaSite" id="jg6804.3">
    <property type="protein sequence ID" value="jg6804.3"/>
    <property type="gene ID" value="jg6804"/>
</dbReference>
<protein>
    <submittedName>
        <fullName evidence="2">Protein regulator of cytokinesis 1</fullName>
    </submittedName>
</protein>
<dbReference type="Proteomes" id="UP000887574">
    <property type="component" value="Unplaced"/>
</dbReference>
<reference evidence="2" key="1">
    <citation type="submission" date="2022-11" db="UniProtKB">
        <authorList>
            <consortium name="WormBaseParasite"/>
        </authorList>
    </citation>
    <scope>IDENTIFICATION</scope>
</reference>
<sequence>MPTTADPLCRPCSRNGHRRMSVEDSTSDLILSIRNTLERLTQLWDQVHMERSSREARVEYAYEHFHTLLRDIVSSEEEMILNVGKDITARRLAISDLRKLFNMPEFDESPYPNGSITLLKALDKDLAVLQDRKRKSCKPKWICIKN</sequence>